<dbReference type="PANTHER" id="PTHR15131:SF3">
    <property type="entry name" value="SNRNA-ACTIVATING PROTEIN COMPLEX SUBUNIT 1"/>
    <property type="match status" value="1"/>
</dbReference>
<protein>
    <submittedName>
        <fullName evidence="2">snRNA-activating protein complex subunit 1</fullName>
    </submittedName>
</protein>
<dbReference type="InterPro" id="IPR019188">
    <property type="entry name" value="SNAPC1"/>
</dbReference>
<proteinExistence type="predicted"/>
<dbReference type="GO" id="GO:0042796">
    <property type="term" value="P:snRNA transcription by RNA polymerase III"/>
    <property type="evidence" value="ECO:0007669"/>
    <property type="project" value="TreeGrafter"/>
</dbReference>
<accession>A0A9P3H615</accession>
<reference evidence="2" key="2">
    <citation type="journal article" date="2022" name="Microbiol. Resour. Announc.">
        <title>Whole-Genome Sequence of Entomortierella parvispora E1425, a Mucoromycotan Fungus Associated with Burkholderiaceae-Related Endosymbiotic Bacteria.</title>
        <authorList>
            <person name="Herlambang A."/>
            <person name="Guo Y."/>
            <person name="Takashima Y."/>
            <person name="Narisawa K."/>
            <person name="Ohta H."/>
            <person name="Nishizawa T."/>
        </authorList>
    </citation>
    <scope>NUCLEOTIDE SEQUENCE</scope>
    <source>
        <strain evidence="2">E1425</strain>
    </source>
</reference>
<comment type="caution">
    <text evidence="2">The sequence shown here is derived from an EMBL/GenBank/DDBJ whole genome shotgun (WGS) entry which is preliminary data.</text>
</comment>
<dbReference type="GO" id="GO:0019185">
    <property type="term" value="C:snRNA-activating protein complex"/>
    <property type="evidence" value="ECO:0007669"/>
    <property type="project" value="TreeGrafter"/>
</dbReference>
<dbReference type="AlphaFoldDB" id="A0A9P3H615"/>
<dbReference type="OrthoDB" id="20127at2759"/>
<sequence length="503" mass="56261">MSCLSCGKSALIKNALLEDISQLLGTFEASPVSSYASFVASWRKHRMALVHFAAPQGQARSSFTQAIYDSLLARLASRSLKSKAGAVFGLFMFYFSQPSRFKKAGIRMTTTQWQDIQDLYIQAFRMDALDLISVIHQLRQRNAFIFVANSKLSATHVADESANLAALAEDTLLRLEKDTLDDNGLVPIAPLMTDLYDMSSKYYYAKRDLVTLSLTRNASGAVLTHLAKQHPSEINLRHAEPVPSFVIKEHLSEGKAKSISTTSNLATNMSRDQDVEMTNIVEMSSEQNQETQPALVDLLVKAQEKHQLNPTGDTEKLRNELPALPDIFPISILQASRSDYIRDVEAVMTSYVQEQYSRYKFAATGALRRNDYEFLPPRRVEKRTPQEQYAFEQQQRMKRKKLKMKIREEKRQARERAGAEDKTTAALTKAAEGSRGGEEAEGDVEALQSLTAKSNIVQDIAEVSTSDDLRQGKGQDGNSDTSQTDDSFDPYAELLRSMTTPSK</sequence>
<reference evidence="2" key="1">
    <citation type="submission" date="2021-11" db="EMBL/GenBank/DDBJ databases">
        <authorList>
            <person name="Herlambang A."/>
            <person name="Guo Y."/>
            <person name="Takashima Y."/>
            <person name="Nishizawa T."/>
        </authorList>
    </citation>
    <scope>NUCLEOTIDE SEQUENCE</scope>
    <source>
        <strain evidence="2">E1425</strain>
    </source>
</reference>
<evidence type="ECO:0000313" key="2">
    <source>
        <dbReference type="EMBL" id="GJJ70726.1"/>
    </source>
</evidence>
<gene>
    <name evidence="2" type="ORF">EMPS_03076</name>
</gene>
<name>A0A9P3H615_9FUNG</name>
<evidence type="ECO:0000313" key="3">
    <source>
        <dbReference type="Proteomes" id="UP000827284"/>
    </source>
</evidence>
<dbReference type="GO" id="GO:0043565">
    <property type="term" value="F:sequence-specific DNA binding"/>
    <property type="evidence" value="ECO:0007669"/>
    <property type="project" value="TreeGrafter"/>
</dbReference>
<dbReference type="GO" id="GO:0042795">
    <property type="term" value="P:snRNA transcription by RNA polymerase II"/>
    <property type="evidence" value="ECO:0007669"/>
    <property type="project" value="TreeGrafter"/>
</dbReference>
<feature type="compositionally biased region" description="Polar residues" evidence="1">
    <location>
        <begin position="476"/>
        <end position="485"/>
    </location>
</feature>
<feature type="region of interest" description="Disordered" evidence="1">
    <location>
        <begin position="391"/>
        <end position="503"/>
    </location>
</feature>
<dbReference type="EMBL" id="BQFW01000004">
    <property type="protein sequence ID" value="GJJ70726.1"/>
    <property type="molecule type" value="Genomic_DNA"/>
</dbReference>
<dbReference type="Pfam" id="PF09808">
    <property type="entry name" value="SNAPC1"/>
    <property type="match status" value="1"/>
</dbReference>
<keyword evidence="3" id="KW-1185">Reference proteome</keyword>
<organism evidence="2 3">
    <name type="scientific">Entomortierella parvispora</name>
    <dbReference type="NCBI Taxonomy" id="205924"/>
    <lineage>
        <taxon>Eukaryota</taxon>
        <taxon>Fungi</taxon>
        <taxon>Fungi incertae sedis</taxon>
        <taxon>Mucoromycota</taxon>
        <taxon>Mortierellomycotina</taxon>
        <taxon>Mortierellomycetes</taxon>
        <taxon>Mortierellales</taxon>
        <taxon>Mortierellaceae</taxon>
        <taxon>Entomortierella</taxon>
    </lineage>
</organism>
<evidence type="ECO:0000256" key="1">
    <source>
        <dbReference type="SAM" id="MobiDB-lite"/>
    </source>
</evidence>
<feature type="compositionally biased region" description="Polar residues" evidence="1">
    <location>
        <begin position="448"/>
        <end position="457"/>
    </location>
</feature>
<dbReference type="PANTHER" id="PTHR15131">
    <property type="entry name" value="SMALL NUCLEAR RNA ACTIVATING COMPLEX, POLYPEPTIDE 1"/>
    <property type="match status" value="1"/>
</dbReference>
<feature type="compositionally biased region" description="Basic and acidic residues" evidence="1">
    <location>
        <begin position="405"/>
        <end position="423"/>
    </location>
</feature>
<dbReference type="Proteomes" id="UP000827284">
    <property type="component" value="Unassembled WGS sequence"/>
</dbReference>